<comment type="similarity">
    <text evidence="2 10 11">Belongs to the TonB-dependent receptor family.</text>
</comment>
<accession>A0A6M4A3Q0</accession>
<dbReference type="EMBL" id="CP051152">
    <property type="protein sequence ID" value="QJQ05825.1"/>
    <property type="molecule type" value="Genomic_DNA"/>
</dbReference>
<dbReference type="InterPro" id="IPR000531">
    <property type="entry name" value="Beta-barrel_TonB"/>
</dbReference>
<evidence type="ECO:0000256" key="8">
    <source>
        <dbReference type="ARBA" id="ARBA00023170"/>
    </source>
</evidence>
<dbReference type="InterPro" id="IPR012910">
    <property type="entry name" value="Plug_dom"/>
</dbReference>
<gene>
    <name evidence="16" type="ORF">EJG51_008185</name>
</gene>
<feature type="domain" description="TonB-dependent receptor plug" evidence="15">
    <location>
        <begin position="56"/>
        <end position="174"/>
    </location>
</feature>
<keyword evidence="5 10" id="KW-0812">Transmembrane</keyword>
<dbReference type="InterPro" id="IPR036942">
    <property type="entry name" value="Beta-barrel_TonB_sf"/>
</dbReference>
<name>A0A6M4A3Q0_9BURK</name>
<reference evidence="16 17" key="1">
    <citation type="journal article" date="2019" name="Int. J. Syst. Evol. Microbiol.">
        <title>Undibacterium piscinae sp. nov., isolated from Korean shiner intestine.</title>
        <authorList>
            <person name="Lee S.Y."/>
            <person name="Kang W."/>
            <person name="Kim P.S."/>
            <person name="Kim H.S."/>
            <person name="Sung H."/>
            <person name="Shin N.R."/>
            <person name="Whon T.W."/>
            <person name="Yun J.H."/>
            <person name="Lee J.Y."/>
            <person name="Lee J.Y."/>
            <person name="Jung M.J."/>
            <person name="Jeong Y.S."/>
            <person name="Tak E.J."/>
            <person name="Han J.E."/>
            <person name="Hyun D.W."/>
            <person name="Kang M.S."/>
            <person name="Lee K.E."/>
            <person name="Lee B.H."/>
            <person name="Bae J.W."/>
        </authorList>
    </citation>
    <scope>NUCLEOTIDE SEQUENCE [LARGE SCALE GENOMIC DNA]</scope>
    <source>
        <strain evidence="16 17">S11R28</strain>
    </source>
</reference>
<dbReference type="Proteomes" id="UP000274350">
    <property type="component" value="Chromosome"/>
</dbReference>
<feature type="compositionally biased region" description="Gly residues" evidence="12">
    <location>
        <begin position="92"/>
        <end position="102"/>
    </location>
</feature>
<evidence type="ECO:0000256" key="13">
    <source>
        <dbReference type="SAM" id="SignalP"/>
    </source>
</evidence>
<dbReference type="PROSITE" id="PS52016">
    <property type="entry name" value="TONB_DEPENDENT_REC_3"/>
    <property type="match status" value="1"/>
</dbReference>
<evidence type="ECO:0000259" key="14">
    <source>
        <dbReference type="Pfam" id="PF00593"/>
    </source>
</evidence>
<evidence type="ECO:0000256" key="4">
    <source>
        <dbReference type="ARBA" id="ARBA00022452"/>
    </source>
</evidence>
<dbReference type="AlphaFoldDB" id="A0A6M4A3Q0"/>
<evidence type="ECO:0000259" key="15">
    <source>
        <dbReference type="Pfam" id="PF07715"/>
    </source>
</evidence>
<evidence type="ECO:0000256" key="7">
    <source>
        <dbReference type="ARBA" id="ARBA00023136"/>
    </source>
</evidence>
<feature type="signal peptide" evidence="13">
    <location>
        <begin position="1"/>
        <end position="34"/>
    </location>
</feature>
<evidence type="ECO:0000256" key="6">
    <source>
        <dbReference type="ARBA" id="ARBA00023077"/>
    </source>
</evidence>
<keyword evidence="13" id="KW-0732">Signal</keyword>
<keyword evidence="8 16" id="KW-0675">Receptor</keyword>
<dbReference type="KEGG" id="upi:EJG51_008185"/>
<dbReference type="SUPFAM" id="SSF56935">
    <property type="entry name" value="Porins"/>
    <property type="match status" value="1"/>
</dbReference>
<evidence type="ECO:0000313" key="16">
    <source>
        <dbReference type="EMBL" id="QJQ05825.1"/>
    </source>
</evidence>
<feature type="domain" description="TonB-dependent receptor-like beta-barrel" evidence="14">
    <location>
        <begin position="381"/>
        <end position="853"/>
    </location>
</feature>
<dbReference type="InterPro" id="IPR037066">
    <property type="entry name" value="Plug_dom_sf"/>
</dbReference>
<dbReference type="Gene3D" id="2.170.130.10">
    <property type="entry name" value="TonB-dependent receptor, plug domain"/>
    <property type="match status" value="1"/>
</dbReference>
<evidence type="ECO:0000256" key="9">
    <source>
        <dbReference type="ARBA" id="ARBA00023237"/>
    </source>
</evidence>
<organism evidence="16 17">
    <name type="scientific">Undibacterium piscinae</name>
    <dbReference type="NCBI Taxonomy" id="2495591"/>
    <lineage>
        <taxon>Bacteria</taxon>
        <taxon>Pseudomonadati</taxon>
        <taxon>Pseudomonadota</taxon>
        <taxon>Betaproteobacteria</taxon>
        <taxon>Burkholderiales</taxon>
        <taxon>Oxalobacteraceae</taxon>
        <taxon>Undibacterium</taxon>
    </lineage>
</organism>
<evidence type="ECO:0000256" key="12">
    <source>
        <dbReference type="SAM" id="MobiDB-lite"/>
    </source>
</evidence>
<dbReference type="CDD" id="cd01347">
    <property type="entry name" value="ligand_gated_channel"/>
    <property type="match status" value="1"/>
</dbReference>
<keyword evidence="3 10" id="KW-0813">Transport</keyword>
<keyword evidence="9 10" id="KW-0998">Cell outer membrane</keyword>
<evidence type="ECO:0000256" key="10">
    <source>
        <dbReference type="PROSITE-ProRule" id="PRU01360"/>
    </source>
</evidence>
<keyword evidence="6 11" id="KW-0798">TonB box</keyword>
<evidence type="ECO:0000256" key="5">
    <source>
        <dbReference type="ARBA" id="ARBA00022692"/>
    </source>
</evidence>
<dbReference type="OrthoDB" id="8530571at2"/>
<evidence type="ECO:0000256" key="11">
    <source>
        <dbReference type="RuleBase" id="RU003357"/>
    </source>
</evidence>
<keyword evidence="17" id="KW-1185">Reference proteome</keyword>
<dbReference type="InterPro" id="IPR039426">
    <property type="entry name" value="TonB-dep_rcpt-like"/>
</dbReference>
<evidence type="ECO:0000313" key="17">
    <source>
        <dbReference type="Proteomes" id="UP000274350"/>
    </source>
</evidence>
<sequence length="891" mass="95416">MIRFRETVLSHSLRAMFAGSMVATVGLLCQPVLAQENGVEPQRVEVTGSSIKRIVSETSTPLTVIKAEEFIKQGLTTAQEVLSKLPSNQSGLGSGNAVGGNSSGLPTGGQASADLRGLGGDKTLVLLNGRRIANHPYDGASVDLNIIPIAALDRVEVLRDGASAIYGTDAIGGVINFITKRSFKGVIVSGELVQPRSTGGEEKRVNLTGGFGDLNKDGYNVFGVVDYHKQAVITSADREFSKTGVIPSRGVFLTSGTTFPGNYFDATADIAGNPGYASGCNPPYSVPKAGGTTCRQDYTRLIDDLPSSEQTAVFAKGTMKLGNNHLATVELLHSENSVNSRTAPPPQTGLVLPSTSKYYPGKSGGVPAQPGLSGDPLSVNWRPLEAGQRAIDSKGEADRVVLGLEGVVADWDYKTGVTYSVSKSSENFVGGYVKDSSFAAGVADGILNPFALQDAAGKAYLASTALRGEVQSANVTTTGIDFKASRELMQMAGGKLAVAFGAELRNEKATFDVNTAIASQASSSGLSSSLPKSGSRNIEAVFGEVGIPLAKDFEIQVAGRFDNYSDVGNTFNPKVGARYQPTKEVLLRASASTGFRAPTLFEKTAPPSRNDTSNEYSDPVFCPGGKIASLPGANPLRDCELQQYKLQGGNLDLKPEKSKTFSLGIVIEPIPEITMAVDYWNIHLTDKIAPLDEAVIYANYEKYKDRFLRFADGTPNAILDKNENLGEVKTSGLDIGIAYRIPKTSFGNFAISFDGTYVNNYEYQNERNGTFFDNVGNYGNSGPVFKWRHNASVNWRLSNWNATLAQSYKSGYTDQNSVAAEYKQEVNTYSLWNLSGGYTGFKNLTLTAGIKNLLNTDPPFSNQGTLFQKGYDPRYTDPVGRAYYVRASYAF</sequence>
<protein>
    <submittedName>
        <fullName evidence="16">TonB-dependent receptor</fullName>
    </submittedName>
</protein>
<dbReference type="Pfam" id="PF07715">
    <property type="entry name" value="Plug"/>
    <property type="match status" value="1"/>
</dbReference>
<dbReference type="PANTHER" id="PTHR47234:SF2">
    <property type="entry name" value="TONB-DEPENDENT RECEPTOR"/>
    <property type="match status" value="1"/>
</dbReference>
<evidence type="ECO:0000256" key="2">
    <source>
        <dbReference type="ARBA" id="ARBA00009810"/>
    </source>
</evidence>
<dbReference type="PANTHER" id="PTHR47234">
    <property type="match status" value="1"/>
</dbReference>
<dbReference type="GO" id="GO:0009279">
    <property type="term" value="C:cell outer membrane"/>
    <property type="evidence" value="ECO:0007669"/>
    <property type="project" value="UniProtKB-SubCell"/>
</dbReference>
<keyword evidence="7 10" id="KW-0472">Membrane</keyword>
<proteinExistence type="inferred from homology"/>
<comment type="subcellular location">
    <subcellularLocation>
        <location evidence="1 10">Cell outer membrane</location>
        <topology evidence="1 10">Multi-pass membrane protein</topology>
    </subcellularLocation>
</comment>
<keyword evidence="4 10" id="KW-1134">Transmembrane beta strand</keyword>
<evidence type="ECO:0000256" key="3">
    <source>
        <dbReference type="ARBA" id="ARBA00022448"/>
    </source>
</evidence>
<evidence type="ECO:0000256" key="1">
    <source>
        <dbReference type="ARBA" id="ARBA00004571"/>
    </source>
</evidence>
<dbReference type="Pfam" id="PF00593">
    <property type="entry name" value="TonB_dep_Rec_b-barrel"/>
    <property type="match status" value="1"/>
</dbReference>
<feature type="chain" id="PRO_5026679730" evidence="13">
    <location>
        <begin position="35"/>
        <end position="891"/>
    </location>
</feature>
<dbReference type="Gene3D" id="2.40.170.20">
    <property type="entry name" value="TonB-dependent receptor, beta-barrel domain"/>
    <property type="match status" value="1"/>
</dbReference>
<feature type="region of interest" description="Disordered" evidence="12">
    <location>
        <begin position="90"/>
        <end position="112"/>
    </location>
</feature>